<comment type="caution">
    <text evidence="3">The sequence shown here is derived from an EMBL/GenBank/DDBJ whole genome shotgun (WGS) entry which is preliminary data.</text>
</comment>
<evidence type="ECO:0000256" key="1">
    <source>
        <dbReference type="ARBA" id="ARBA00022670"/>
    </source>
</evidence>
<dbReference type="InterPro" id="IPR036397">
    <property type="entry name" value="RNaseH_sf"/>
</dbReference>
<protein>
    <submittedName>
        <fullName evidence="3">Putative ribonuclease H-like domain-containing protein</fullName>
    </submittedName>
</protein>
<dbReference type="InterPro" id="IPR039537">
    <property type="entry name" value="Retrotran_Ty1/copia-like"/>
</dbReference>
<evidence type="ECO:0000313" key="3">
    <source>
        <dbReference type="EMBL" id="GEZ11594.1"/>
    </source>
</evidence>
<keyword evidence="1" id="KW-0378">Hydrolase</keyword>
<dbReference type="GO" id="GO:0008233">
    <property type="term" value="F:peptidase activity"/>
    <property type="evidence" value="ECO:0007669"/>
    <property type="project" value="UniProtKB-KW"/>
</dbReference>
<dbReference type="GO" id="GO:0015074">
    <property type="term" value="P:DNA integration"/>
    <property type="evidence" value="ECO:0007669"/>
    <property type="project" value="InterPro"/>
</dbReference>
<dbReference type="PANTHER" id="PTHR42648:SF32">
    <property type="entry name" value="RIBONUCLEASE H-LIKE DOMAIN, GAG-PRE-INTEGRASE DOMAIN PROTEIN-RELATED"/>
    <property type="match status" value="1"/>
</dbReference>
<keyword evidence="1" id="KW-0645">Protease</keyword>
<dbReference type="SUPFAM" id="SSF53098">
    <property type="entry name" value="Ribonuclease H-like"/>
    <property type="match status" value="1"/>
</dbReference>
<organism evidence="3">
    <name type="scientific">Tanacetum cinerariifolium</name>
    <name type="common">Dalmatian daisy</name>
    <name type="synonym">Chrysanthemum cinerariifolium</name>
    <dbReference type="NCBI Taxonomy" id="118510"/>
    <lineage>
        <taxon>Eukaryota</taxon>
        <taxon>Viridiplantae</taxon>
        <taxon>Streptophyta</taxon>
        <taxon>Embryophyta</taxon>
        <taxon>Tracheophyta</taxon>
        <taxon>Spermatophyta</taxon>
        <taxon>Magnoliopsida</taxon>
        <taxon>eudicotyledons</taxon>
        <taxon>Gunneridae</taxon>
        <taxon>Pentapetalae</taxon>
        <taxon>asterids</taxon>
        <taxon>campanulids</taxon>
        <taxon>Asterales</taxon>
        <taxon>Asteraceae</taxon>
        <taxon>Asteroideae</taxon>
        <taxon>Anthemideae</taxon>
        <taxon>Anthemidinae</taxon>
        <taxon>Tanacetum</taxon>
    </lineage>
</organism>
<dbReference type="EMBL" id="BKCJ010242454">
    <property type="protein sequence ID" value="GEZ11594.1"/>
    <property type="molecule type" value="Genomic_DNA"/>
</dbReference>
<dbReference type="GO" id="GO:0006508">
    <property type="term" value="P:proteolysis"/>
    <property type="evidence" value="ECO:0007669"/>
    <property type="project" value="UniProtKB-KW"/>
</dbReference>
<dbReference type="Pfam" id="PF22936">
    <property type="entry name" value="Pol_BBD"/>
    <property type="match status" value="1"/>
</dbReference>
<dbReference type="InterPro" id="IPR012337">
    <property type="entry name" value="RNaseH-like_sf"/>
</dbReference>
<dbReference type="Gene3D" id="3.30.420.10">
    <property type="entry name" value="Ribonuclease H-like superfamily/Ribonuclease H"/>
    <property type="match status" value="1"/>
</dbReference>
<name>A0A699I210_TANCI</name>
<accession>A0A699I210</accession>
<feature type="domain" description="Integrase catalytic" evidence="2">
    <location>
        <begin position="113"/>
        <end position="243"/>
    </location>
</feature>
<evidence type="ECO:0000259" key="2">
    <source>
        <dbReference type="PROSITE" id="PS50994"/>
    </source>
</evidence>
<dbReference type="InterPro" id="IPR054722">
    <property type="entry name" value="PolX-like_BBD"/>
</dbReference>
<proteinExistence type="predicted"/>
<reference evidence="3" key="1">
    <citation type="journal article" date="2019" name="Sci. Rep.">
        <title>Draft genome of Tanacetum cinerariifolium, the natural source of mosquito coil.</title>
        <authorList>
            <person name="Yamashiro T."/>
            <person name="Shiraishi A."/>
            <person name="Satake H."/>
            <person name="Nakayama K."/>
        </authorList>
    </citation>
    <scope>NUCLEOTIDE SEQUENCE</scope>
</reference>
<dbReference type="PANTHER" id="PTHR42648">
    <property type="entry name" value="TRANSPOSASE, PUTATIVE-RELATED"/>
    <property type="match status" value="1"/>
</dbReference>
<dbReference type="InterPro" id="IPR001584">
    <property type="entry name" value="Integrase_cat-core"/>
</dbReference>
<gene>
    <name evidence="3" type="ORF">Tci_483567</name>
</gene>
<dbReference type="GO" id="GO:0003676">
    <property type="term" value="F:nucleic acid binding"/>
    <property type="evidence" value="ECO:0007669"/>
    <property type="project" value="InterPro"/>
</dbReference>
<sequence length="243" mass="27757">MDLSLDRVSDNKDCSVESPVVVEKKTVVPTVTKVEFVRPKQQEKPVRKLVKYAEMYRSQGSRGNQRNWNNLKSQQLANCNYHQRERVVSENNFTKSHPQQVQEDQGYIDSGCFSHMTENMSYLSDFKEFNRGYVTFGGGANGGRITGKGTIYTASKDETLGILKKFITEIENLVDKKVKVIRCDNGTKFKNSVMNDFCAMKCIRREFSVARTPQQNGVIERRNRTLIEAARTMLADSKLPTTF</sequence>
<dbReference type="AlphaFoldDB" id="A0A699I210"/>
<dbReference type="PROSITE" id="PS50994">
    <property type="entry name" value="INTEGRASE"/>
    <property type="match status" value="1"/>
</dbReference>